<dbReference type="Proteomes" id="UP000008237">
    <property type="component" value="Unassembled WGS sequence"/>
</dbReference>
<evidence type="ECO:0000313" key="2">
    <source>
        <dbReference type="Proteomes" id="UP000008237"/>
    </source>
</evidence>
<keyword evidence="2" id="KW-1185">Reference proteome</keyword>
<organism evidence="2">
    <name type="scientific">Harpegnathos saltator</name>
    <name type="common">Jerdon's jumping ant</name>
    <dbReference type="NCBI Taxonomy" id="610380"/>
    <lineage>
        <taxon>Eukaryota</taxon>
        <taxon>Metazoa</taxon>
        <taxon>Ecdysozoa</taxon>
        <taxon>Arthropoda</taxon>
        <taxon>Hexapoda</taxon>
        <taxon>Insecta</taxon>
        <taxon>Pterygota</taxon>
        <taxon>Neoptera</taxon>
        <taxon>Endopterygota</taxon>
        <taxon>Hymenoptera</taxon>
        <taxon>Apocrita</taxon>
        <taxon>Aculeata</taxon>
        <taxon>Formicoidea</taxon>
        <taxon>Formicidae</taxon>
        <taxon>Ponerinae</taxon>
        <taxon>Ponerini</taxon>
        <taxon>Harpegnathos</taxon>
    </lineage>
</organism>
<feature type="non-terminal residue" evidence="1">
    <location>
        <position position="60"/>
    </location>
</feature>
<evidence type="ECO:0008006" key="3">
    <source>
        <dbReference type="Google" id="ProtNLM"/>
    </source>
</evidence>
<name>E2BVT4_HARSA</name>
<accession>E2BVT4</accession>
<gene>
    <name evidence="1" type="ORF">EAI_04248</name>
</gene>
<proteinExistence type="predicted"/>
<dbReference type="EMBL" id="GL450961">
    <property type="protein sequence ID" value="EFN80197.1"/>
    <property type="molecule type" value="Genomic_DNA"/>
</dbReference>
<dbReference type="AlphaFoldDB" id="E2BVT4"/>
<feature type="non-terminal residue" evidence="1">
    <location>
        <position position="1"/>
    </location>
</feature>
<protein>
    <recommendedName>
        <fullName evidence="3">Histone-lysine N-methyltransferase SETMAR</fullName>
    </recommendedName>
</protein>
<reference evidence="1 2" key="1">
    <citation type="journal article" date="2010" name="Science">
        <title>Genomic comparison of the ants Camponotus floridanus and Harpegnathos saltator.</title>
        <authorList>
            <person name="Bonasio R."/>
            <person name="Zhang G."/>
            <person name="Ye C."/>
            <person name="Mutti N.S."/>
            <person name="Fang X."/>
            <person name="Qin N."/>
            <person name="Donahue G."/>
            <person name="Yang P."/>
            <person name="Li Q."/>
            <person name="Li C."/>
            <person name="Zhang P."/>
            <person name="Huang Z."/>
            <person name="Berger S.L."/>
            <person name="Reinberg D."/>
            <person name="Wang J."/>
            <person name="Liebig J."/>
        </authorList>
    </citation>
    <scope>NUCLEOTIDE SEQUENCE [LARGE SCALE GENOMIC DNA]</scope>
    <source>
        <strain evidence="1 2">R22 G/1</strain>
    </source>
</reference>
<dbReference type="InParanoid" id="E2BVT4"/>
<evidence type="ECO:0000313" key="1">
    <source>
        <dbReference type="EMBL" id="EFN80197.1"/>
    </source>
</evidence>
<sequence length="60" mass="7352">NVLLHMQYSSYFASSNYHLFCSLLNSLNRKKFDNLKVCKIYLDEFFVEKNRKFFEDNIFE</sequence>